<evidence type="ECO:0008006" key="4">
    <source>
        <dbReference type="Google" id="ProtNLM"/>
    </source>
</evidence>
<sequence>MTKVRIFFAAALAASLAPLAATAQSMTPMRGEVRSFTDAFAVRVFPGNPYDQRIRVEVHVYDQDFQPVDAQITPRAFLLAGQASRPVLVVVPFDGATERKVRICTESIPFPGEQTQIRAQICGKFFGHRRF</sequence>
<evidence type="ECO:0000256" key="1">
    <source>
        <dbReference type="SAM" id="SignalP"/>
    </source>
</evidence>
<feature type="chain" id="PRO_5045217318" description="Transmembrane protein" evidence="1">
    <location>
        <begin position="24"/>
        <end position="131"/>
    </location>
</feature>
<evidence type="ECO:0000313" key="2">
    <source>
        <dbReference type="EMBL" id="MET3595432.1"/>
    </source>
</evidence>
<gene>
    <name evidence="2" type="ORF">ABID26_004844</name>
</gene>
<name>A0ABV2HZE7_9HYPH</name>
<dbReference type="EMBL" id="JBEPLM010000010">
    <property type="protein sequence ID" value="MET3595432.1"/>
    <property type="molecule type" value="Genomic_DNA"/>
</dbReference>
<accession>A0ABV2HZE7</accession>
<keyword evidence="1" id="KW-0732">Signal</keyword>
<dbReference type="Proteomes" id="UP001549036">
    <property type="component" value="Unassembled WGS sequence"/>
</dbReference>
<reference evidence="2 3" key="1">
    <citation type="submission" date="2024-06" db="EMBL/GenBank/DDBJ databases">
        <title>Genomic Encyclopedia of Type Strains, Phase IV (KMG-IV): sequencing the most valuable type-strain genomes for metagenomic binning, comparative biology and taxonomic classification.</title>
        <authorList>
            <person name="Goeker M."/>
        </authorList>
    </citation>
    <scope>NUCLEOTIDE SEQUENCE [LARGE SCALE GENOMIC DNA]</scope>
    <source>
        <strain evidence="2 3">DSM 29846</strain>
    </source>
</reference>
<protein>
    <recommendedName>
        <fullName evidence="4">Transmembrane protein</fullName>
    </recommendedName>
</protein>
<evidence type="ECO:0000313" key="3">
    <source>
        <dbReference type="Proteomes" id="UP001549036"/>
    </source>
</evidence>
<proteinExistence type="predicted"/>
<organism evidence="2 3">
    <name type="scientific">Mesorhizobium shonense</name>
    <dbReference type="NCBI Taxonomy" id="1209948"/>
    <lineage>
        <taxon>Bacteria</taxon>
        <taxon>Pseudomonadati</taxon>
        <taxon>Pseudomonadota</taxon>
        <taxon>Alphaproteobacteria</taxon>
        <taxon>Hyphomicrobiales</taxon>
        <taxon>Phyllobacteriaceae</taxon>
        <taxon>Mesorhizobium</taxon>
    </lineage>
</organism>
<comment type="caution">
    <text evidence="2">The sequence shown here is derived from an EMBL/GenBank/DDBJ whole genome shotgun (WGS) entry which is preliminary data.</text>
</comment>
<keyword evidence="3" id="KW-1185">Reference proteome</keyword>
<feature type="signal peptide" evidence="1">
    <location>
        <begin position="1"/>
        <end position="23"/>
    </location>
</feature>